<feature type="transmembrane region" description="Helical" evidence="8">
    <location>
        <begin position="239"/>
        <end position="257"/>
    </location>
</feature>
<feature type="transmembrane region" description="Helical" evidence="8">
    <location>
        <begin position="81"/>
        <end position="100"/>
    </location>
</feature>
<feature type="transmembrane region" description="Helical" evidence="8">
    <location>
        <begin position="12"/>
        <end position="35"/>
    </location>
</feature>
<keyword evidence="3" id="KW-0813">Transport</keyword>
<evidence type="ECO:0000313" key="9">
    <source>
        <dbReference type="EMBL" id="TWU54605.1"/>
    </source>
</evidence>
<evidence type="ECO:0000256" key="5">
    <source>
        <dbReference type="ARBA" id="ARBA00022692"/>
    </source>
</evidence>
<comment type="similarity">
    <text evidence="2 8">Belongs to the 4-toluene sulfonate uptake permease (TSUP) (TC 2.A.102) family.</text>
</comment>
<evidence type="ECO:0000256" key="2">
    <source>
        <dbReference type="ARBA" id="ARBA00009142"/>
    </source>
</evidence>
<gene>
    <name evidence="9" type="ORF">Poly51_33240</name>
</gene>
<dbReference type="AlphaFoldDB" id="A0A5C6F0N4"/>
<evidence type="ECO:0000256" key="1">
    <source>
        <dbReference type="ARBA" id="ARBA00004651"/>
    </source>
</evidence>
<keyword evidence="10" id="KW-1185">Reference proteome</keyword>
<feature type="transmembrane region" description="Helical" evidence="8">
    <location>
        <begin position="42"/>
        <end position="61"/>
    </location>
</feature>
<evidence type="ECO:0000313" key="10">
    <source>
        <dbReference type="Proteomes" id="UP000318288"/>
    </source>
</evidence>
<dbReference type="Pfam" id="PF01925">
    <property type="entry name" value="TauE"/>
    <property type="match status" value="1"/>
</dbReference>
<evidence type="ECO:0000256" key="6">
    <source>
        <dbReference type="ARBA" id="ARBA00022989"/>
    </source>
</evidence>
<dbReference type="PANTHER" id="PTHR30269:SF37">
    <property type="entry name" value="MEMBRANE TRANSPORTER PROTEIN"/>
    <property type="match status" value="1"/>
</dbReference>
<dbReference type="RefSeq" id="WP_246114549.1">
    <property type="nucleotide sequence ID" value="NZ_SJPW01000004.1"/>
</dbReference>
<feature type="transmembrane region" description="Helical" evidence="8">
    <location>
        <begin position="112"/>
        <end position="128"/>
    </location>
</feature>
<proteinExistence type="inferred from homology"/>
<dbReference type="GO" id="GO:0005886">
    <property type="term" value="C:plasma membrane"/>
    <property type="evidence" value="ECO:0007669"/>
    <property type="project" value="UniProtKB-SubCell"/>
</dbReference>
<reference evidence="9 10" key="1">
    <citation type="submission" date="2019-02" db="EMBL/GenBank/DDBJ databases">
        <title>Deep-cultivation of Planctomycetes and their phenomic and genomic characterization uncovers novel biology.</title>
        <authorList>
            <person name="Wiegand S."/>
            <person name="Jogler M."/>
            <person name="Boedeker C."/>
            <person name="Pinto D."/>
            <person name="Vollmers J."/>
            <person name="Rivas-Marin E."/>
            <person name="Kohn T."/>
            <person name="Peeters S.H."/>
            <person name="Heuer A."/>
            <person name="Rast P."/>
            <person name="Oberbeckmann S."/>
            <person name="Bunk B."/>
            <person name="Jeske O."/>
            <person name="Meyerdierks A."/>
            <person name="Storesund J.E."/>
            <person name="Kallscheuer N."/>
            <person name="Luecker S."/>
            <person name="Lage O.M."/>
            <person name="Pohl T."/>
            <person name="Merkel B.J."/>
            <person name="Hornburger P."/>
            <person name="Mueller R.-W."/>
            <person name="Bruemmer F."/>
            <person name="Labrenz M."/>
            <person name="Spormann A.M."/>
            <person name="Op Den Camp H."/>
            <person name="Overmann J."/>
            <person name="Amann R."/>
            <person name="Jetten M.S.M."/>
            <person name="Mascher T."/>
            <person name="Medema M.H."/>
            <person name="Devos D.P."/>
            <person name="Kaster A.-K."/>
            <person name="Ovreas L."/>
            <person name="Rohde M."/>
            <person name="Galperin M.Y."/>
            <person name="Jogler C."/>
        </authorList>
    </citation>
    <scope>NUCLEOTIDE SEQUENCE [LARGE SCALE GENOMIC DNA]</scope>
    <source>
        <strain evidence="9 10">Poly51</strain>
    </source>
</reference>
<evidence type="ECO:0000256" key="4">
    <source>
        <dbReference type="ARBA" id="ARBA00022475"/>
    </source>
</evidence>
<keyword evidence="4 8" id="KW-1003">Cell membrane</keyword>
<protein>
    <recommendedName>
        <fullName evidence="8">Probable membrane transporter protein</fullName>
    </recommendedName>
</protein>
<dbReference type="PANTHER" id="PTHR30269">
    <property type="entry name" value="TRANSMEMBRANE PROTEIN YFCA"/>
    <property type="match status" value="1"/>
</dbReference>
<organism evidence="9 10">
    <name type="scientific">Rubripirellula tenax</name>
    <dbReference type="NCBI Taxonomy" id="2528015"/>
    <lineage>
        <taxon>Bacteria</taxon>
        <taxon>Pseudomonadati</taxon>
        <taxon>Planctomycetota</taxon>
        <taxon>Planctomycetia</taxon>
        <taxon>Pirellulales</taxon>
        <taxon>Pirellulaceae</taxon>
        <taxon>Rubripirellula</taxon>
    </lineage>
</organism>
<accession>A0A5C6F0N4</accession>
<feature type="transmembrane region" description="Helical" evidence="8">
    <location>
        <begin position="140"/>
        <end position="166"/>
    </location>
</feature>
<keyword evidence="7 8" id="KW-0472">Membrane</keyword>
<feature type="transmembrane region" description="Helical" evidence="8">
    <location>
        <begin position="205"/>
        <end position="227"/>
    </location>
</feature>
<keyword evidence="5 8" id="KW-0812">Transmembrane</keyword>
<dbReference type="InterPro" id="IPR002781">
    <property type="entry name" value="TM_pro_TauE-like"/>
</dbReference>
<evidence type="ECO:0000256" key="7">
    <source>
        <dbReference type="ARBA" id="ARBA00023136"/>
    </source>
</evidence>
<name>A0A5C6F0N4_9BACT</name>
<dbReference type="EMBL" id="SJPW01000004">
    <property type="protein sequence ID" value="TWU54605.1"/>
    <property type="molecule type" value="Genomic_DNA"/>
</dbReference>
<dbReference type="Proteomes" id="UP000318288">
    <property type="component" value="Unassembled WGS sequence"/>
</dbReference>
<comment type="subcellular location">
    <subcellularLocation>
        <location evidence="1 8">Cell membrane</location>
        <topology evidence="1 8">Multi-pass membrane protein</topology>
    </subcellularLocation>
</comment>
<evidence type="ECO:0000256" key="8">
    <source>
        <dbReference type="RuleBase" id="RU363041"/>
    </source>
</evidence>
<sequence length="258" mass="28084">MTEFAFTASDLYSMLPITLILCLGIFVQSAAGFAAGVLIIPVLLWCGYTIPAAQSALLVATIPQNVWGVWSLRDQIKPRSIVWPGFGRVAVLPVGVWVLHSMESLPTQTIRQIVGGVVLFAAIATVYVKPTPRSHLHPVWAWLAFPISGFLQGVVGMGGPPMVFWVQAHDWDTKQTRGFLFAMYLVSLAPALAILYFAFGDRIVAPGLLAAASIPALWISSVFGLRFGTWLGKDRLRRLTLVLLMVLGVSGLASPWLR</sequence>
<feature type="transmembrane region" description="Helical" evidence="8">
    <location>
        <begin position="178"/>
        <end position="199"/>
    </location>
</feature>
<evidence type="ECO:0000256" key="3">
    <source>
        <dbReference type="ARBA" id="ARBA00022448"/>
    </source>
</evidence>
<dbReference type="InterPro" id="IPR052017">
    <property type="entry name" value="TSUP"/>
</dbReference>
<comment type="caution">
    <text evidence="9">The sequence shown here is derived from an EMBL/GenBank/DDBJ whole genome shotgun (WGS) entry which is preliminary data.</text>
</comment>
<keyword evidence="6 8" id="KW-1133">Transmembrane helix</keyword>